<dbReference type="InterPro" id="IPR047008">
    <property type="entry name" value="XRN1_SH3_sf"/>
</dbReference>
<dbReference type="InterPro" id="IPR041412">
    <property type="entry name" value="Xrn1_helical"/>
</dbReference>
<dbReference type="InterPro" id="IPR040992">
    <property type="entry name" value="XRN1_D1"/>
</dbReference>
<evidence type="ECO:0000256" key="3">
    <source>
        <dbReference type="ARBA" id="ARBA00022839"/>
    </source>
</evidence>
<dbReference type="InterPro" id="IPR016494">
    <property type="entry name" value="5_3_exoribonuclease_1"/>
</dbReference>
<proteinExistence type="inferred from homology"/>
<name>A0AA43TSA1_9LECA</name>
<dbReference type="InterPro" id="IPR014722">
    <property type="entry name" value="Rib_uL2_dom2"/>
</dbReference>
<organism evidence="12 13">
    <name type="scientific">Ramalina farinacea</name>
    <dbReference type="NCBI Taxonomy" id="258253"/>
    <lineage>
        <taxon>Eukaryota</taxon>
        <taxon>Fungi</taxon>
        <taxon>Dikarya</taxon>
        <taxon>Ascomycota</taxon>
        <taxon>Pezizomycotina</taxon>
        <taxon>Lecanoromycetes</taxon>
        <taxon>OSLEUM clade</taxon>
        <taxon>Lecanoromycetidae</taxon>
        <taxon>Lecanorales</taxon>
        <taxon>Lecanorineae</taxon>
        <taxon>Ramalinaceae</taxon>
        <taxon>Ramalina</taxon>
    </lineage>
</organism>
<feature type="compositionally biased region" description="Low complexity" evidence="6">
    <location>
        <begin position="1412"/>
        <end position="1421"/>
    </location>
</feature>
<dbReference type="Gene3D" id="1.25.40.1050">
    <property type="match status" value="1"/>
</dbReference>
<keyword evidence="5" id="KW-0694">RNA-binding</keyword>
<dbReference type="InterPro" id="IPR027073">
    <property type="entry name" value="5_3_exoribonuclease"/>
</dbReference>
<dbReference type="PANTHER" id="PTHR12341:SF7">
    <property type="entry name" value="5'-3' EXORIBONUCLEASE 1"/>
    <property type="match status" value="1"/>
</dbReference>
<evidence type="ECO:0000256" key="6">
    <source>
        <dbReference type="SAM" id="MobiDB-lite"/>
    </source>
</evidence>
<protein>
    <recommendedName>
        <fullName evidence="5">5'-3' exoribonuclease 1</fullName>
        <ecNumber evidence="5">3.1.13.-</ecNumber>
    </recommendedName>
</protein>
<feature type="domain" description="Xrn1 N-terminal" evidence="7">
    <location>
        <begin position="1"/>
        <end position="227"/>
    </location>
</feature>
<comment type="caution">
    <text evidence="12">The sequence shown here is derived from an EMBL/GenBank/DDBJ whole genome shotgun (WGS) entry which is preliminary data.</text>
</comment>
<keyword evidence="5" id="KW-0963">Cytoplasm</keyword>
<feature type="region of interest" description="Disordered" evidence="6">
    <location>
        <begin position="1270"/>
        <end position="1332"/>
    </location>
</feature>
<feature type="domain" description="5'-3' exoribonuclease 1 SH3-like" evidence="9">
    <location>
        <begin position="1162"/>
        <end position="1232"/>
    </location>
</feature>
<dbReference type="EMBL" id="JAPUFD010000002">
    <property type="protein sequence ID" value="MDI1485774.1"/>
    <property type="molecule type" value="Genomic_DNA"/>
</dbReference>
<evidence type="ECO:0000256" key="5">
    <source>
        <dbReference type="PIRNR" id="PIRNR006743"/>
    </source>
</evidence>
<gene>
    <name evidence="12" type="primary">exo2</name>
    <name evidence="12" type="ORF">OHK93_003963</name>
</gene>
<comment type="similarity">
    <text evidence="4 5">Belongs to the 5'-3' exonuclease family.</text>
</comment>
<evidence type="ECO:0000259" key="8">
    <source>
        <dbReference type="Pfam" id="PF17846"/>
    </source>
</evidence>
<dbReference type="Proteomes" id="UP001161017">
    <property type="component" value="Unassembled WGS sequence"/>
</dbReference>
<accession>A0AA43TSA1</accession>
<dbReference type="Gene3D" id="2.30.30.30">
    <property type="match status" value="1"/>
</dbReference>
<dbReference type="EC" id="3.1.13.-" evidence="5"/>
<evidence type="ECO:0000313" key="12">
    <source>
        <dbReference type="EMBL" id="MDI1485774.1"/>
    </source>
</evidence>
<dbReference type="InterPro" id="IPR041385">
    <property type="entry name" value="SH3_12"/>
</dbReference>
<dbReference type="GO" id="GO:0005737">
    <property type="term" value="C:cytoplasm"/>
    <property type="evidence" value="ECO:0007669"/>
    <property type="project" value="UniProtKB-SubCell"/>
</dbReference>
<dbReference type="GO" id="GO:0004534">
    <property type="term" value="F:5'-3' RNA exonuclease activity"/>
    <property type="evidence" value="ECO:0007669"/>
    <property type="project" value="TreeGrafter"/>
</dbReference>
<feature type="domain" description="5'-3' exoribonuclease 1 D1" evidence="10">
    <location>
        <begin position="727"/>
        <end position="915"/>
    </location>
</feature>
<feature type="domain" description="Xrn1 helical" evidence="8">
    <location>
        <begin position="275"/>
        <end position="678"/>
    </location>
</feature>
<keyword evidence="1 5" id="KW-0540">Nuclease</keyword>
<keyword evidence="3 5" id="KW-0269">Exonuclease</keyword>
<evidence type="ECO:0000256" key="4">
    <source>
        <dbReference type="ARBA" id="ARBA00038299"/>
    </source>
</evidence>
<keyword evidence="2 5" id="KW-0378">Hydrolase</keyword>
<dbReference type="GO" id="GO:0000184">
    <property type="term" value="P:nuclear-transcribed mRNA catabolic process, nonsense-mediated decay"/>
    <property type="evidence" value="ECO:0007669"/>
    <property type="project" value="UniProtKB-KW"/>
</dbReference>
<feature type="domain" description="Exoribonuclease Xrn1 D2/D3" evidence="11">
    <location>
        <begin position="919"/>
        <end position="1141"/>
    </location>
</feature>
<dbReference type="Pfam" id="PF18129">
    <property type="entry name" value="SH3_12"/>
    <property type="match status" value="1"/>
</dbReference>
<feature type="region of interest" description="Disordered" evidence="6">
    <location>
        <begin position="1396"/>
        <end position="1437"/>
    </location>
</feature>
<evidence type="ECO:0000259" key="7">
    <source>
        <dbReference type="Pfam" id="PF03159"/>
    </source>
</evidence>
<evidence type="ECO:0000259" key="9">
    <source>
        <dbReference type="Pfam" id="PF18129"/>
    </source>
</evidence>
<evidence type="ECO:0000259" key="10">
    <source>
        <dbReference type="Pfam" id="PF18332"/>
    </source>
</evidence>
<comment type="subcellular location">
    <subcellularLocation>
        <location evidence="5">Cytoplasm</location>
    </subcellularLocation>
</comment>
<dbReference type="GO" id="GO:0016075">
    <property type="term" value="P:rRNA catabolic process"/>
    <property type="evidence" value="ECO:0007669"/>
    <property type="project" value="TreeGrafter"/>
</dbReference>
<evidence type="ECO:0000313" key="13">
    <source>
        <dbReference type="Proteomes" id="UP001161017"/>
    </source>
</evidence>
<dbReference type="InterPro" id="IPR004859">
    <property type="entry name" value="Xrn1_N"/>
</dbReference>
<dbReference type="InterPro" id="IPR041106">
    <property type="entry name" value="XRN1_D2_D3"/>
</dbReference>
<dbReference type="CDD" id="cd18673">
    <property type="entry name" value="PIN_XRN1-2-like"/>
    <property type="match status" value="1"/>
</dbReference>
<dbReference type="Gene3D" id="2.170.260.40">
    <property type="match status" value="1"/>
</dbReference>
<sequence>MGVPKFFRWMSERYPAISQLIAENRIPEFDCLYLDMNGIIHNCTHKDSDSPTFRMTEDKMFIAIFNYVEHLFGKIQPKKLFFMAIDGVAPRAKMNQQRARRFRTALDAERAKEKAVRDGVDMPTEEAFDSNCITPGTEFMAKLTRQLKYFINKKISEDVDWQGVEIVLSGHEVPGEGEHKVMEYIRLAKAQPDYDANMRHCLYGLDADLIMLGLLSHDPHFCLLREEVTFGRQSQKKSKELEHQNFYLMHLCIVREYLELEFSDLKNPGALEFEFDMERVIDDFILMAFFVGNDFLPNLPNLHINEGALALMFKIYKSVLPKAGGYINERGVIQLDRLGILLDELSHVEYRFFESENADASWFKGKQMAKVDVMEKDQGKSRKAPLTLSSSQKDIYKEVKSFVNLRTQGPSTGPPSLHLSSSLNAGNRRFVQELAEDLHLQWTTAVDHEGDRHLQLDIPAKLEGDEENEAIEDEEASLALLRVLKRYDNAKVVDVSAEEVQEQMDRRYEVKFQAWKDKYYKSKFDWGLDNEEEMRRLTENYVQGLQWVLYYYYRGVASWPWFYGYHYSPMISDVKKGLSANMTFQLGQPFRPYQQLMGVLPDRSKTIVPKAYHDLMTNPDSPIIDFYPREFELDMNGKKMEWEAVVKIPFIDEKRLLPAMQTKDQLLTQDERARNEFGVSLKFTYSPDVEYIYPSSLVGIFPDIPRCHCVENIFDLPTMEGLEYHVGLMQGVKLGESALYGFPSLKTLPFSGTLGFHGVNVFQQDSRNESMVITLLQSERRTNVEHAKKLLGRKVHVGYPFLSEAKVVRVSDEMFDYSLPENGIEPPLTIPRGPQEIGLWHKKSDRIESQYSKRLGMLIGDVQSLVHVETLKGLRKTDEGAIVKEYAEVAGIETDYAPQTVVTEVANEDRRFMEKEALPVHDEFPTGSRAFFLGDFNYGRPLEVVGHTDNRVDVWVSTAATKTPEFGRQLAAEADRHSPYTPSFAVAKVLGLNPLVLSKIASSFQVVVNKERVNLGLNLKFEAKKLKVLGYSRRGPTGWEFSEKAMQLVRSYMIKFPEFIAGIQRNSQGSTYEATDFYPEKEAYIKIKQIQTWLKEIESKSFEKVPLDAEQLDSEVVHRIELAADHAFQLDPPGKGANKKIKGAPRTAILKPSDAEHRLSHQRFAVGDRVVYVQDSGRVPIATRGTVVGKTRTSRTTLLDILFDVTFMSGTSLEDRCSPFRGSTVPLHSVLNLTDRQLIAGSRADENHRPAAQSTPLTVPGYGAPVGPHGMGQMRNAPAPPPLSGSFRGAVSATRGQQGPDGLSRGGRGLPGHSNGPPRKLPLRGGSPAMNQGRGNFQYNELPMRGRGLGVLSSRGRGFNTGSGSGYIKLDTGEEDDSILPDNPAFTPQSYINVPPPANLDMRKQSRGGRGLPSRGLTPRRGAGGRGRATAVLVQQK</sequence>
<keyword evidence="5" id="KW-0866">Nonsense-mediated mRNA decay</keyword>
<dbReference type="Gene3D" id="3.40.50.12390">
    <property type="match status" value="2"/>
</dbReference>
<dbReference type="Gene3D" id="2.30.30.750">
    <property type="match status" value="1"/>
</dbReference>
<dbReference type="Pfam" id="PF18332">
    <property type="entry name" value="XRN1_D1"/>
    <property type="match status" value="1"/>
</dbReference>
<dbReference type="Pfam" id="PF17846">
    <property type="entry name" value="XRN_M"/>
    <property type="match status" value="1"/>
</dbReference>
<dbReference type="FunFam" id="3.40.50.12390:FF:000002">
    <property type="entry name" value="5'-3' exoribonuclease 1"/>
    <property type="match status" value="1"/>
</dbReference>
<dbReference type="GO" id="GO:0005634">
    <property type="term" value="C:nucleus"/>
    <property type="evidence" value="ECO:0007669"/>
    <property type="project" value="TreeGrafter"/>
</dbReference>
<evidence type="ECO:0000256" key="2">
    <source>
        <dbReference type="ARBA" id="ARBA00022801"/>
    </source>
</evidence>
<dbReference type="InterPro" id="IPR047007">
    <property type="entry name" value="XRN1_D1_sf"/>
</dbReference>
<reference evidence="12" key="1">
    <citation type="journal article" date="2023" name="Genome Biol. Evol.">
        <title>First Whole Genome Sequence and Flow Cytometry Genome Size Data for the Lichen-Forming Fungus Ramalina farinacea (Ascomycota).</title>
        <authorList>
            <person name="Llewellyn T."/>
            <person name="Mian S."/>
            <person name="Hill R."/>
            <person name="Leitch I.J."/>
            <person name="Gaya E."/>
        </authorList>
    </citation>
    <scope>NUCLEOTIDE SEQUENCE</scope>
    <source>
        <strain evidence="12">LIQ254RAFAR</strain>
    </source>
</reference>
<dbReference type="GO" id="GO:0003723">
    <property type="term" value="F:RNA binding"/>
    <property type="evidence" value="ECO:0007669"/>
    <property type="project" value="UniProtKB-KW"/>
</dbReference>
<evidence type="ECO:0000259" key="11">
    <source>
        <dbReference type="Pfam" id="PF18334"/>
    </source>
</evidence>
<comment type="function">
    <text evidence="5">Multifunctional protein that exhibits several independent functions at different levels of the cellular processes. 5'-3' exonuclease component of the nonsense-mediated mRNA decay (NMD) which is a highly conserved mRNA degradation pathway, an RNA surveillance system whose role is to identify and rid cells of mRNA with premature termination codons and thus prevents accumulation of potentially harmful truncated proteins.</text>
</comment>
<evidence type="ECO:0000256" key="1">
    <source>
        <dbReference type="ARBA" id="ARBA00022722"/>
    </source>
</evidence>
<dbReference type="PIRSF" id="PIRSF006743">
    <property type="entry name" value="Exonuclease_Xnr1"/>
    <property type="match status" value="1"/>
</dbReference>
<dbReference type="Pfam" id="PF03159">
    <property type="entry name" value="XRN_N"/>
    <property type="match status" value="1"/>
</dbReference>
<dbReference type="PANTHER" id="PTHR12341">
    <property type="entry name" value="5'-&gt;3' EXORIBONUCLEASE"/>
    <property type="match status" value="1"/>
</dbReference>
<keyword evidence="13" id="KW-1185">Reference proteome</keyword>
<dbReference type="Pfam" id="PF18334">
    <property type="entry name" value="XRN1_D2_D3"/>
    <property type="match status" value="1"/>
</dbReference>